<accession>A0A1M5N5R1</accession>
<evidence type="ECO:0000256" key="2">
    <source>
        <dbReference type="PIRSR" id="PIRSR610708-1"/>
    </source>
</evidence>
<dbReference type="Pfam" id="PF06941">
    <property type="entry name" value="NT5C"/>
    <property type="match status" value="1"/>
</dbReference>
<comment type="similarity">
    <text evidence="1">Belongs to the 5'(3')-deoxyribonucleotidase family.</text>
</comment>
<dbReference type="AlphaFoldDB" id="A0A1M5N5R1"/>
<feature type="active site" description="Nucleophile" evidence="2">
    <location>
        <position position="7"/>
    </location>
</feature>
<dbReference type="OrthoDB" id="278110at2"/>
<dbReference type="Gene3D" id="3.40.50.1000">
    <property type="entry name" value="HAD superfamily/HAD-like"/>
    <property type="match status" value="1"/>
</dbReference>
<name>A0A1M5N5R1_9BACT</name>
<gene>
    <name evidence="3" type="ORF">SAMN04488109_2122</name>
</gene>
<dbReference type="STRING" id="947013.SAMN04488109_2122"/>
<dbReference type="InterPro" id="IPR010708">
    <property type="entry name" value="5'(3')-deoxyribonucleotidase"/>
</dbReference>
<dbReference type="GO" id="GO:0009223">
    <property type="term" value="P:pyrimidine deoxyribonucleotide catabolic process"/>
    <property type="evidence" value="ECO:0007669"/>
    <property type="project" value="TreeGrafter"/>
</dbReference>
<dbReference type="InterPro" id="IPR036412">
    <property type="entry name" value="HAD-like_sf"/>
</dbReference>
<dbReference type="Gene3D" id="1.10.40.40">
    <property type="entry name" value="Deoxyribonucleotidase, domain 2"/>
    <property type="match status" value="1"/>
</dbReference>
<dbReference type="SFLD" id="SFLDS00003">
    <property type="entry name" value="Haloacid_Dehalogenase"/>
    <property type="match status" value="1"/>
</dbReference>
<dbReference type="EMBL" id="FQWQ01000001">
    <property type="protein sequence ID" value="SHG84878.1"/>
    <property type="molecule type" value="Genomic_DNA"/>
</dbReference>
<dbReference type="RefSeq" id="WP_073133461.1">
    <property type="nucleotide sequence ID" value="NZ_FQWQ01000001.1"/>
</dbReference>
<protein>
    <submittedName>
        <fullName evidence="3">5'(3')-deoxyribonucleotidase</fullName>
    </submittedName>
</protein>
<dbReference type="PANTHER" id="PTHR16504:SF4">
    <property type="entry name" value="5'(3')-DEOXYRIBONUCLEOTIDASE"/>
    <property type="match status" value="1"/>
</dbReference>
<organism evidence="3 4">
    <name type="scientific">Chryseolinea serpens</name>
    <dbReference type="NCBI Taxonomy" id="947013"/>
    <lineage>
        <taxon>Bacteria</taxon>
        <taxon>Pseudomonadati</taxon>
        <taxon>Bacteroidota</taxon>
        <taxon>Cytophagia</taxon>
        <taxon>Cytophagales</taxon>
        <taxon>Fulvivirgaceae</taxon>
        <taxon>Chryseolinea</taxon>
    </lineage>
</organism>
<evidence type="ECO:0000256" key="1">
    <source>
        <dbReference type="ARBA" id="ARBA00009589"/>
    </source>
</evidence>
<dbReference type="SFLD" id="SFLDG01126">
    <property type="entry name" value="C1.2:_Nucleotidase_Like"/>
    <property type="match status" value="1"/>
</dbReference>
<dbReference type="SUPFAM" id="SSF56784">
    <property type="entry name" value="HAD-like"/>
    <property type="match status" value="1"/>
</dbReference>
<dbReference type="PANTHER" id="PTHR16504">
    <property type="entry name" value="5'(3')-DEOXYRIBONUCLEOTIDASE"/>
    <property type="match status" value="1"/>
</dbReference>
<evidence type="ECO:0000313" key="4">
    <source>
        <dbReference type="Proteomes" id="UP000184212"/>
    </source>
</evidence>
<evidence type="ECO:0000313" key="3">
    <source>
        <dbReference type="EMBL" id="SHG84878.1"/>
    </source>
</evidence>
<sequence length="173" mass="20616">MKRLIVDMDDVIADATGQILHYYEQEFGVRVPRESLNNKEELEGFPDHHEKIQQFLYRENFFRTMTPHVDSREVMAELNKKYELFIVSAAMEFPQSLPEKLAWLNEHFSFLTWKQIVFCGSKAVVHGDYMIDDLPHNLERFNGEKFIYTAPHNMHIHLYNRLNSWKEVGDRLL</sequence>
<dbReference type="SFLD" id="SFLDG01146">
    <property type="entry name" value="C1.2.2"/>
    <property type="match status" value="1"/>
</dbReference>
<dbReference type="GO" id="GO:0008253">
    <property type="term" value="F:5'-nucleotidase activity"/>
    <property type="evidence" value="ECO:0007669"/>
    <property type="project" value="InterPro"/>
</dbReference>
<reference evidence="3 4" key="1">
    <citation type="submission" date="2016-11" db="EMBL/GenBank/DDBJ databases">
        <authorList>
            <person name="Jaros S."/>
            <person name="Januszkiewicz K."/>
            <person name="Wedrychowicz H."/>
        </authorList>
    </citation>
    <scope>NUCLEOTIDE SEQUENCE [LARGE SCALE GENOMIC DNA]</scope>
    <source>
        <strain evidence="3 4">DSM 24574</strain>
    </source>
</reference>
<dbReference type="InterPro" id="IPR023214">
    <property type="entry name" value="HAD_sf"/>
</dbReference>
<dbReference type="Proteomes" id="UP000184212">
    <property type="component" value="Unassembled WGS sequence"/>
</dbReference>
<feature type="active site" description="Proton donor" evidence="2">
    <location>
        <position position="9"/>
    </location>
</feature>
<proteinExistence type="inferred from homology"/>
<keyword evidence="4" id="KW-1185">Reference proteome</keyword>